<dbReference type="Pfam" id="PF18183">
    <property type="entry name" value="SLATT_2"/>
    <property type="match status" value="1"/>
</dbReference>
<feature type="transmembrane region" description="Helical" evidence="1">
    <location>
        <begin position="88"/>
        <end position="108"/>
    </location>
</feature>
<dbReference type="Proteomes" id="UP000660454">
    <property type="component" value="Unassembled WGS sequence"/>
</dbReference>
<evidence type="ECO:0000313" key="4">
    <source>
        <dbReference type="Proteomes" id="UP000660454"/>
    </source>
</evidence>
<proteinExistence type="predicted"/>
<evidence type="ECO:0000259" key="2">
    <source>
        <dbReference type="Pfam" id="PF18183"/>
    </source>
</evidence>
<feature type="domain" description="SMODS and SLOG-associating 2TM effector" evidence="2">
    <location>
        <begin position="11"/>
        <end position="193"/>
    </location>
</feature>
<keyword evidence="1" id="KW-1133">Transmembrane helix</keyword>
<feature type="transmembrane region" description="Helical" evidence="1">
    <location>
        <begin position="62"/>
        <end position="82"/>
    </location>
</feature>
<protein>
    <recommendedName>
        <fullName evidence="2">SMODS and SLOG-associating 2TM effector domain-containing protein</fullName>
    </recommendedName>
</protein>
<sequence>MSGARFIEKGDIFSNAFPEMPWEEGATRCAHILYRWAEDVGITTLNWYMHEKRKKAKWSKRLRVYAAAFLTIGGLFPVVAVAASQAELAIWGYLFLGMGAAGIALDRVCGFSSSWMRYVSSGMAVQRILTDFQISWAERFAATEPRQEVEVSFVELLGEVRKFARELNELVERETALWVGEFSTNLASLESEASKL</sequence>
<organism evidence="3 4">
    <name type="scientific">Microbispora siamensis</name>
    <dbReference type="NCBI Taxonomy" id="564413"/>
    <lineage>
        <taxon>Bacteria</taxon>
        <taxon>Bacillati</taxon>
        <taxon>Actinomycetota</taxon>
        <taxon>Actinomycetes</taxon>
        <taxon>Streptosporangiales</taxon>
        <taxon>Streptosporangiaceae</taxon>
        <taxon>Microbispora</taxon>
    </lineage>
</organism>
<name>A0ABQ4GTN3_9ACTN</name>
<evidence type="ECO:0000256" key="1">
    <source>
        <dbReference type="SAM" id="Phobius"/>
    </source>
</evidence>
<dbReference type="InterPro" id="IPR040688">
    <property type="entry name" value="SLATT_2"/>
</dbReference>
<reference evidence="3 4" key="1">
    <citation type="submission" date="2021-01" db="EMBL/GenBank/DDBJ databases">
        <title>Whole genome shotgun sequence of Microbispora siamensis NBRC 104113.</title>
        <authorList>
            <person name="Komaki H."/>
            <person name="Tamura T."/>
        </authorList>
    </citation>
    <scope>NUCLEOTIDE SEQUENCE [LARGE SCALE GENOMIC DNA]</scope>
    <source>
        <strain evidence="3 4">NBRC 104113</strain>
    </source>
</reference>
<comment type="caution">
    <text evidence="3">The sequence shown here is derived from an EMBL/GenBank/DDBJ whole genome shotgun (WGS) entry which is preliminary data.</text>
</comment>
<keyword evidence="1" id="KW-0472">Membrane</keyword>
<gene>
    <name evidence="3" type="ORF">Msi02_56070</name>
</gene>
<accession>A0ABQ4GTN3</accession>
<dbReference type="EMBL" id="BOOF01000034">
    <property type="protein sequence ID" value="GIH64790.1"/>
    <property type="molecule type" value="Genomic_DNA"/>
</dbReference>
<dbReference type="NCBIfam" id="NF033633">
    <property type="entry name" value="SLATT_2"/>
    <property type="match status" value="1"/>
</dbReference>
<keyword evidence="4" id="KW-1185">Reference proteome</keyword>
<evidence type="ECO:0000313" key="3">
    <source>
        <dbReference type="EMBL" id="GIH64790.1"/>
    </source>
</evidence>
<keyword evidence="1" id="KW-0812">Transmembrane</keyword>
<dbReference type="RefSeq" id="WP_204050984.1">
    <property type="nucleotide sequence ID" value="NZ_BOOF01000034.1"/>
</dbReference>